<accession>A0A8H2ZZ53</accession>
<sequence length="317" mass="35031">MTVPIVDLSDKLALITGANSGVGLETARTLAGMGAKVVLACRNKSKGEEAKRQIIESTGNLNVELEILDCASFASVHAFLARWKKRESRRVDILINNAGGIFSLAVVTEDVHEQTYQTNHLSHVLLTHGLLNAGCIAPNGRIISVSSIAFYTSDPLNEKNLGNHDILAKFNGKLGAKLSLSEAMQLYSRSKATQVIWSMALQRRLSATEGWKGITVHSCHPGMVRTSIWSQPTGIGEMFDLPSILFKFEVSVFGISNEEGATTIVWLAVAPEPASPGMEGLFWDRMEWKWVRPWSLDIKLQDELWDIWCREVDMPLL</sequence>
<dbReference type="GO" id="GO:0016491">
    <property type="term" value="F:oxidoreductase activity"/>
    <property type="evidence" value="ECO:0007669"/>
    <property type="project" value="UniProtKB-KW"/>
</dbReference>
<dbReference type="EMBL" id="CAJMWR010000444">
    <property type="protein sequence ID" value="CAE6377541.1"/>
    <property type="molecule type" value="Genomic_DNA"/>
</dbReference>
<dbReference type="Proteomes" id="UP000663840">
    <property type="component" value="Unassembled WGS sequence"/>
</dbReference>
<organism evidence="3 4">
    <name type="scientific">Rhizoctonia solani</name>
    <dbReference type="NCBI Taxonomy" id="456999"/>
    <lineage>
        <taxon>Eukaryota</taxon>
        <taxon>Fungi</taxon>
        <taxon>Dikarya</taxon>
        <taxon>Basidiomycota</taxon>
        <taxon>Agaricomycotina</taxon>
        <taxon>Agaricomycetes</taxon>
        <taxon>Cantharellales</taxon>
        <taxon>Ceratobasidiaceae</taxon>
        <taxon>Rhizoctonia</taxon>
    </lineage>
</organism>
<name>A0A8H2ZZ53_9AGAM</name>
<evidence type="ECO:0000256" key="1">
    <source>
        <dbReference type="ARBA" id="ARBA00023002"/>
    </source>
</evidence>
<comment type="caution">
    <text evidence="3">The sequence shown here is derived from an EMBL/GenBank/DDBJ whole genome shotgun (WGS) entry which is preliminary data.</text>
</comment>
<dbReference type="PANTHER" id="PTHR43157:SF31">
    <property type="entry name" value="PHOSPHATIDYLINOSITOL-GLYCAN BIOSYNTHESIS CLASS F PROTEIN"/>
    <property type="match status" value="1"/>
</dbReference>
<dbReference type="InterPro" id="IPR036291">
    <property type="entry name" value="NAD(P)-bd_dom_sf"/>
</dbReference>
<dbReference type="Gene3D" id="3.40.50.720">
    <property type="entry name" value="NAD(P)-binding Rossmann-like Domain"/>
    <property type="match status" value="1"/>
</dbReference>
<gene>
    <name evidence="3" type="ORF">RDB_LOCUS23074</name>
</gene>
<dbReference type="SUPFAM" id="SSF51735">
    <property type="entry name" value="NAD(P)-binding Rossmann-fold domains"/>
    <property type="match status" value="1"/>
</dbReference>
<dbReference type="PRINTS" id="PR00080">
    <property type="entry name" value="SDRFAMILY"/>
</dbReference>
<dbReference type="PRINTS" id="PR00081">
    <property type="entry name" value="GDHRDH"/>
</dbReference>
<comment type="similarity">
    <text evidence="2">Belongs to the short-chain dehydrogenases/reductases (SDR) family.</text>
</comment>
<evidence type="ECO:0008006" key="5">
    <source>
        <dbReference type="Google" id="ProtNLM"/>
    </source>
</evidence>
<protein>
    <recommendedName>
        <fullName evidence="5">Retinol dehydrogenase 14</fullName>
    </recommendedName>
</protein>
<evidence type="ECO:0000256" key="2">
    <source>
        <dbReference type="RuleBase" id="RU000363"/>
    </source>
</evidence>
<proteinExistence type="inferred from homology"/>
<dbReference type="Pfam" id="PF00106">
    <property type="entry name" value="adh_short"/>
    <property type="match status" value="1"/>
</dbReference>
<evidence type="ECO:0000313" key="3">
    <source>
        <dbReference type="EMBL" id="CAE6377541.1"/>
    </source>
</evidence>
<dbReference type="AlphaFoldDB" id="A0A8H2ZZ53"/>
<reference evidence="3" key="1">
    <citation type="submission" date="2021-01" db="EMBL/GenBank/DDBJ databases">
        <authorList>
            <person name="Kaushik A."/>
        </authorList>
    </citation>
    <scope>NUCLEOTIDE SEQUENCE</scope>
    <source>
        <strain evidence="3">AG1-1A</strain>
    </source>
</reference>
<evidence type="ECO:0000313" key="4">
    <source>
        <dbReference type="Proteomes" id="UP000663840"/>
    </source>
</evidence>
<keyword evidence="1" id="KW-0560">Oxidoreductase</keyword>
<dbReference type="PANTHER" id="PTHR43157">
    <property type="entry name" value="PHOSPHATIDYLINOSITOL-GLYCAN BIOSYNTHESIS CLASS F PROTEIN-RELATED"/>
    <property type="match status" value="1"/>
</dbReference>
<dbReference type="InterPro" id="IPR002347">
    <property type="entry name" value="SDR_fam"/>
</dbReference>